<dbReference type="Proteomes" id="UP001061958">
    <property type="component" value="Unassembled WGS sequence"/>
</dbReference>
<accession>A0A9C7Q2K3</accession>
<keyword evidence="1" id="KW-0812">Transmembrane</keyword>
<dbReference type="EMBL" id="BQMJ01000061">
    <property type="protein sequence ID" value="GJQ14885.1"/>
    <property type="molecule type" value="Genomic_DNA"/>
</dbReference>
<evidence type="ECO:0000256" key="1">
    <source>
        <dbReference type="SAM" id="Phobius"/>
    </source>
</evidence>
<comment type="caution">
    <text evidence="2">The sequence shown here is derived from an EMBL/GenBank/DDBJ whole genome shotgun (WGS) entry which is preliminary data.</text>
</comment>
<dbReference type="AlphaFoldDB" id="A0A9C7Q2K3"/>
<feature type="transmembrane region" description="Helical" evidence="1">
    <location>
        <begin position="109"/>
        <end position="130"/>
    </location>
</feature>
<keyword evidence="3" id="KW-1185">Reference proteome</keyword>
<gene>
    <name evidence="2" type="ORF">GpartN1_g6676.t1</name>
</gene>
<name>A0A9C7Q2K3_9RHOD</name>
<feature type="transmembrane region" description="Helical" evidence="1">
    <location>
        <begin position="277"/>
        <end position="298"/>
    </location>
</feature>
<proteinExistence type="predicted"/>
<feature type="transmembrane region" description="Helical" evidence="1">
    <location>
        <begin position="234"/>
        <end position="257"/>
    </location>
</feature>
<reference evidence="2" key="2">
    <citation type="submission" date="2022-01" db="EMBL/GenBank/DDBJ databases">
        <authorList>
            <person name="Hirooka S."/>
            <person name="Miyagishima S.Y."/>
        </authorList>
    </citation>
    <scope>NUCLEOTIDE SEQUENCE</scope>
    <source>
        <strain evidence="2">NBRC 102759</strain>
    </source>
</reference>
<keyword evidence="1" id="KW-0472">Membrane</keyword>
<sequence>MTAGDLYPFLEYSVVQVGSKGQIHSYYATGEALIEPCLKPISSGELVVKKKQSLIRFLSSQEPCCEKDNESMYICSAGYKAIIVSDKMLLMDSPITETFLRDAVQRCPLFQSSLWLGSISFYVLFVMLCLPEYERQLSRCSHTEDTLDRSLYVNVVKPVPSLQLVQKELDMLCSQLSLLSQQNNHINWMIAFNGEQQDSLFKPLHELRKRVGTLQKELDNSFHQHFVLLEKTRLIVYSFFFNILLCAVLMGSTSANSFGTNLNIPLYQNSATGTKALLWYIVSFSSILVASCFVFLFFRRNKMVIRYIIAANNHKWGKKNQLL</sequence>
<protein>
    <submittedName>
        <fullName evidence="2">Uncharacterized protein</fullName>
    </submittedName>
</protein>
<evidence type="ECO:0000313" key="2">
    <source>
        <dbReference type="EMBL" id="GJQ14885.1"/>
    </source>
</evidence>
<organism evidence="2 3">
    <name type="scientific">Galdieria partita</name>
    <dbReference type="NCBI Taxonomy" id="83374"/>
    <lineage>
        <taxon>Eukaryota</taxon>
        <taxon>Rhodophyta</taxon>
        <taxon>Bangiophyceae</taxon>
        <taxon>Galdieriales</taxon>
        <taxon>Galdieriaceae</taxon>
        <taxon>Galdieria</taxon>
    </lineage>
</organism>
<evidence type="ECO:0000313" key="3">
    <source>
        <dbReference type="Proteomes" id="UP001061958"/>
    </source>
</evidence>
<keyword evidence="1" id="KW-1133">Transmembrane helix</keyword>
<reference evidence="2" key="1">
    <citation type="journal article" date="2022" name="Proc. Natl. Acad. Sci. U.S.A.">
        <title>Life cycle and functional genomics of the unicellular red alga Galdieria for elucidating algal and plant evolution and industrial use.</title>
        <authorList>
            <person name="Hirooka S."/>
            <person name="Itabashi T."/>
            <person name="Ichinose T.M."/>
            <person name="Onuma R."/>
            <person name="Fujiwara T."/>
            <person name="Yamashita S."/>
            <person name="Jong L.W."/>
            <person name="Tomita R."/>
            <person name="Iwane A.H."/>
            <person name="Miyagishima S.Y."/>
        </authorList>
    </citation>
    <scope>NUCLEOTIDE SEQUENCE</scope>
    <source>
        <strain evidence="2">NBRC 102759</strain>
    </source>
</reference>
<dbReference type="OrthoDB" id="10405359at2759"/>